<name>A0A0G1XVE1_9BACT</name>
<reference evidence="1 2" key="1">
    <citation type="journal article" date="2015" name="Nature">
        <title>rRNA introns, odd ribosomes, and small enigmatic genomes across a large radiation of phyla.</title>
        <authorList>
            <person name="Brown C.T."/>
            <person name="Hug L.A."/>
            <person name="Thomas B.C."/>
            <person name="Sharon I."/>
            <person name="Castelle C.J."/>
            <person name="Singh A."/>
            <person name="Wilkins M.J."/>
            <person name="Williams K.H."/>
            <person name="Banfield J.F."/>
        </authorList>
    </citation>
    <scope>NUCLEOTIDE SEQUENCE [LARGE SCALE GENOMIC DNA]</scope>
</reference>
<dbReference type="PANTHER" id="PTHR36015:SF6">
    <property type="entry name" value="HOLLIDAY JUNCTION RESOLVASE MOC1, CHLOROPLASTIC-RELATED"/>
    <property type="match status" value="1"/>
</dbReference>
<evidence type="ECO:0000313" key="1">
    <source>
        <dbReference type="EMBL" id="KKU98275.1"/>
    </source>
</evidence>
<accession>A0A0G1XVE1</accession>
<gene>
    <name evidence="1" type="ORF">UY28_C0004G0013</name>
</gene>
<dbReference type="GO" id="GO:0003676">
    <property type="term" value="F:nucleic acid binding"/>
    <property type="evidence" value="ECO:0007669"/>
    <property type="project" value="InterPro"/>
</dbReference>
<dbReference type="PATRIC" id="fig|1618362.3.peg.149"/>
<sequence>MMFIGIDPGLDGALAGLADSGEPWLFDTPTLTVAGAKSRRDYDIPQMRNYLMRALAGPSSNCRVGIESIHSMPKQGISSTFNFGKGFGIWLGLVVALRMPYELITPQIWKKHFYLRGSDKEASRLKASQLFPSSDLTLKKHHGRAEALLIAEYCRWRYNEER</sequence>
<evidence type="ECO:0000313" key="2">
    <source>
        <dbReference type="Proteomes" id="UP000034694"/>
    </source>
</evidence>
<dbReference type="SUPFAM" id="SSF53098">
    <property type="entry name" value="Ribonuclease H-like"/>
    <property type="match status" value="1"/>
</dbReference>
<dbReference type="AlphaFoldDB" id="A0A0G1XVE1"/>
<dbReference type="EMBL" id="LCPK01000004">
    <property type="protein sequence ID" value="KKU98275.1"/>
    <property type="molecule type" value="Genomic_DNA"/>
</dbReference>
<dbReference type="CDD" id="cd22992">
    <property type="entry name" value="MOC1"/>
    <property type="match status" value="1"/>
</dbReference>
<dbReference type="InterPro" id="IPR045290">
    <property type="entry name" value="MOC1-like"/>
</dbReference>
<dbReference type="GO" id="GO:0008821">
    <property type="term" value="F:crossover junction DNA endonuclease activity"/>
    <property type="evidence" value="ECO:0007669"/>
    <property type="project" value="InterPro"/>
</dbReference>
<dbReference type="Gene3D" id="3.30.420.10">
    <property type="entry name" value="Ribonuclease H-like superfamily/Ribonuclease H"/>
    <property type="match status" value="1"/>
</dbReference>
<dbReference type="PANTHER" id="PTHR36015">
    <property type="entry name" value="HOLLIDAY JUNCTION RESOLVASE MOC1, CHLOROPLASTIC-RELATED"/>
    <property type="match status" value="1"/>
</dbReference>
<dbReference type="InterPro" id="IPR012337">
    <property type="entry name" value="RNaseH-like_sf"/>
</dbReference>
<dbReference type="Proteomes" id="UP000034694">
    <property type="component" value="Unassembled WGS sequence"/>
</dbReference>
<protein>
    <submittedName>
        <fullName evidence="1">Crossover junction endodeoxyribonuclease</fullName>
    </submittedName>
</protein>
<comment type="caution">
    <text evidence="1">The sequence shown here is derived from an EMBL/GenBank/DDBJ whole genome shotgun (WGS) entry which is preliminary data.</text>
</comment>
<dbReference type="InterPro" id="IPR036397">
    <property type="entry name" value="RNaseH_sf"/>
</dbReference>
<proteinExistence type="predicted"/>
<organism evidence="1 2">
    <name type="scientific">Candidatus Amesbacteria bacterium GW2011_GWB1_48_13</name>
    <dbReference type="NCBI Taxonomy" id="1618362"/>
    <lineage>
        <taxon>Bacteria</taxon>
        <taxon>Candidatus Amesiibacteriota</taxon>
    </lineage>
</organism>